<feature type="compositionally biased region" description="Basic residues" evidence="1">
    <location>
        <begin position="176"/>
        <end position="185"/>
    </location>
</feature>
<feature type="region of interest" description="Disordered" evidence="1">
    <location>
        <begin position="981"/>
        <end position="1001"/>
    </location>
</feature>
<dbReference type="AlphaFoldDB" id="A0AAV4FPS2"/>
<feature type="compositionally biased region" description="Basic residues" evidence="1">
    <location>
        <begin position="397"/>
        <end position="408"/>
    </location>
</feature>
<evidence type="ECO:0000256" key="1">
    <source>
        <dbReference type="SAM" id="MobiDB-lite"/>
    </source>
</evidence>
<gene>
    <name evidence="2" type="ORF">ElyMa_002161000</name>
</gene>
<evidence type="ECO:0008006" key="4">
    <source>
        <dbReference type="Google" id="ProtNLM"/>
    </source>
</evidence>
<feature type="region of interest" description="Disordered" evidence="1">
    <location>
        <begin position="152"/>
        <end position="262"/>
    </location>
</feature>
<accession>A0AAV4FPS2</accession>
<organism evidence="2 3">
    <name type="scientific">Elysia marginata</name>
    <dbReference type="NCBI Taxonomy" id="1093978"/>
    <lineage>
        <taxon>Eukaryota</taxon>
        <taxon>Metazoa</taxon>
        <taxon>Spiralia</taxon>
        <taxon>Lophotrochozoa</taxon>
        <taxon>Mollusca</taxon>
        <taxon>Gastropoda</taxon>
        <taxon>Heterobranchia</taxon>
        <taxon>Euthyneura</taxon>
        <taxon>Panpulmonata</taxon>
        <taxon>Sacoglossa</taxon>
        <taxon>Placobranchoidea</taxon>
        <taxon>Plakobranchidae</taxon>
        <taxon>Elysia</taxon>
    </lineage>
</organism>
<feature type="compositionally biased region" description="Polar residues" evidence="1">
    <location>
        <begin position="226"/>
        <end position="236"/>
    </location>
</feature>
<sequence>MLTVTPSRRATMDDALRHWWVNFGHAQMPNGQPYNPCESDDSSVSLSIPPVGGVSLAANAKTNHTGASILSPLTTDGGQTVLASSESLGSSQHRRPRCHSVDGACLLPSSNGDKLIHARPPPAVIHQRNQSSLSSDSDAELDMLRSPRWENATHLPSDSQEKSSCSNLQHQQQPQQRRRGWRYSHQKTGCGLLDSTGNSVNSSGSASPASNMDDNNGSLHGEDSHAASNMDDNNGSLHVEDSHAQGGQTAKSGGSGRSECVESRPGKTCRALSLLKLPPSLLDILGGCSEMSLAALLSPDPDTNLVSFNPFVLLDNYGINGGTSVVTDTDNSLVNFSSKTISPSLDVNSVQCTSDVTNNNVNPSCTPGVPSTGPEPCTSTTTSSPTADTFVFDSERKPKRSILKRRGKFSGADPAKKAVNSPEDLEEDSHIPKSGGGHLPRRLPSFRDETHGIFASKHRASQLLEEAPGTFAPESCSSALLHSHPTPWGRHGMTSQSNTSPVCCSGETVYASSPIIQHPDPPPPSQPEVMTSHTSLPVFPHPQQPAPTSSNFCTEEGLNSPPRKHDSPVPVSLASTSNPISSFDPSQDIAKQIQYDFCDATNGNFPAMLVNDRSTSLLNIGNSVLAQLTDRDVVSEIANSEMNRAKDDILLIPSLSDLSLNCARNRPSASDATSAKPLRLPADNANLKTTSHGEHSANTSHGNPTPTQSANLSNRSSASNSSGDSAYDSSSLSSCAPTSTTAASSAKVIRRCGNILKTSQLEQARNRLSVSSIGSNSSADILDLSYDSGDSDHFANLVGECAAEQLPAKMLSESDTYNVATVMPQLDVIGAILDTQGVQTGLPFGQTSREQEVEIMPTAMTSTPTIDSDFTGLSPQDSQRPLCVMSEDVDLIIFPDHDEEENHPESVPAGLGAPGFYETILDDAPSSVLKSPWEDDICGEESKTQREINRHVCREERQPMETKLAPSLGLKGVLGLESNTQRGAETKLAPSLGLESHTQRGAEPKLAPWLGLESGLGLESVLGLESHTQRGAETKLAPSLGLESHTQRGAEPKLAPSLGLESVLGLESHTQRGAEPKLAPSLGLEPHAQRGVEQDQTDQTGFDTGETPDQVVNITENGSPLLYRLTREAQTWL</sequence>
<feature type="compositionally biased region" description="Low complexity" evidence="1">
    <location>
        <begin position="709"/>
        <end position="736"/>
    </location>
</feature>
<feature type="compositionally biased region" description="Low complexity" evidence="1">
    <location>
        <begin position="370"/>
        <end position="386"/>
    </location>
</feature>
<proteinExistence type="predicted"/>
<dbReference type="Proteomes" id="UP000762676">
    <property type="component" value="Unassembled WGS sequence"/>
</dbReference>
<name>A0AAV4FPS2_9GAST</name>
<protein>
    <recommendedName>
        <fullName evidence="4">Protein kinase domain-containing protein</fullName>
    </recommendedName>
</protein>
<keyword evidence="3" id="KW-1185">Reference proteome</keyword>
<feature type="compositionally biased region" description="Polar residues" evidence="1">
    <location>
        <begin position="154"/>
        <end position="168"/>
    </location>
</feature>
<evidence type="ECO:0000313" key="3">
    <source>
        <dbReference type="Proteomes" id="UP000762676"/>
    </source>
</evidence>
<feature type="region of interest" description="Disordered" evidence="1">
    <location>
        <begin position="1029"/>
        <end position="1053"/>
    </location>
</feature>
<evidence type="ECO:0000313" key="2">
    <source>
        <dbReference type="EMBL" id="GFR74361.1"/>
    </source>
</evidence>
<feature type="region of interest" description="Disordered" evidence="1">
    <location>
        <begin position="1089"/>
        <end position="1113"/>
    </location>
</feature>
<feature type="region of interest" description="Disordered" evidence="1">
    <location>
        <begin position="513"/>
        <end position="584"/>
    </location>
</feature>
<feature type="region of interest" description="Disordered" evidence="1">
    <location>
        <begin position="363"/>
        <end position="445"/>
    </location>
</feature>
<feature type="compositionally biased region" description="Polar residues" evidence="1">
    <location>
        <begin position="686"/>
        <end position="708"/>
    </location>
</feature>
<feature type="region of interest" description="Disordered" evidence="1">
    <location>
        <begin position="664"/>
        <end position="736"/>
    </location>
</feature>
<dbReference type="EMBL" id="BMAT01004483">
    <property type="protein sequence ID" value="GFR74361.1"/>
    <property type="molecule type" value="Genomic_DNA"/>
</dbReference>
<comment type="caution">
    <text evidence="2">The sequence shown here is derived from an EMBL/GenBank/DDBJ whole genome shotgun (WGS) entry which is preliminary data.</text>
</comment>
<reference evidence="2 3" key="1">
    <citation type="journal article" date="2021" name="Elife">
        <title>Chloroplast acquisition without the gene transfer in kleptoplastic sea slugs, Plakobranchus ocellatus.</title>
        <authorList>
            <person name="Maeda T."/>
            <person name="Takahashi S."/>
            <person name="Yoshida T."/>
            <person name="Shimamura S."/>
            <person name="Takaki Y."/>
            <person name="Nagai Y."/>
            <person name="Toyoda A."/>
            <person name="Suzuki Y."/>
            <person name="Arimoto A."/>
            <person name="Ishii H."/>
            <person name="Satoh N."/>
            <person name="Nishiyama T."/>
            <person name="Hasebe M."/>
            <person name="Maruyama T."/>
            <person name="Minagawa J."/>
            <person name="Obokata J."/>
            <person name="Shigenobu S."/>
        </authorList>
    </citation>
    <scope>NUCLEOTIDE SEQUENCE [LARGE SCALE GENOMIC DNA]</scope>
</reference>
<feature type="compositionally biased region" description="Polar residues" evidence="1">
    <location>
        <begin position="573"/>
        <end position="584"/>
    </location>
</feature>
<feature type="compositionally biased region" description="Low complexity" evidence="1">
    <location>
        <begin position="195"/>
        <end position="211"/>
    </location>
</feature>